<keyword evidence="17" id="KW-1185">Reference proteome</keyword>
<dbReference type="NCBIfam" id="TIGR02457">
    <property type="entry name" value="TreS_Cterm"/>
    <property type="match status" value="1"/>
</dbReference>
<evidence type="ECO:0000256" key="4">
    <source>
        <dbReference type="ARBA" id="ARBA00006219"/>
    </source>
</evidence>
<feature type="active site" description="Proton donor" evidence="14">
    <location>
        <position position="926"/>
    </location>
</feature>
<dbReference type="InterPro" id="IPR017853">
    <property type="entry name" value="GH"/>
</dbReference>
<evidence type="ECO:0000313" key="17">
    <source>
        <dbReference type="Proteomes" id="UP000324233"/>
    </source>
</evidence>
<feature type="active site" description="Nucleophile" evidence="14">
    <location>
        <position position="873"/>
    </location>
</feature>
<dbReference type="SUPFAM" id="SSF81296">
    <property type="entry name" value="E set domains"/>
    <property type="match status" value="1"/>
</dbReference>
<dbReference type="CDD" id="cd02855">
    <property type="entry name" value="E_set_GBE_prok_N"/>
    <property type="match status" value="1"/>
</dbReference>
<dbReference type="InterPro" id="IPR004193">
    <property type="entry name" value="Glyco_hydro_13_N"/>
</dbReference>
<dbReference type="EMBL" id="CP042997">
    <property type="protein sequence ID" value="QEH34647.1"/>
    <property type="molecule type" value="Genomic_DNA"/>
</dbReference>
<dbReference type="Gene3D" id="3.20.20.80">
    <property type="entry name" value="Glycosidases"/>
    <property type="match status" value="1"/>
</dbReference>
<dbReference type="GO" id="GO:0005829">
    <property type="term" value="C:cytosol"/>
    <property type="evidence" value="ECO:0007669"/>
    <property type="project" value="TreeGrafter"/>
</dbReference>
<dbReference type="PANTHER" id="PTHR43651:SF3">
    <property type="entry name" value="1,4-ALPHA-GLUCAN-BRANCHING ENZYME"/>
    <property type="match status" value="1"/>
</dbReference>
<gene>
    <name evidence="16" type="primary">glgB_1</name>
    <name evidence="14" type="synonym">glgB</name>
    <name evidence="16" type="ORF">OJF2_31880</name>
</gene>
<dbReference type="PANTHER" id="PTHR43651">
    <property type="entry name" value="1,4-ALPHA-GLUCAN-BRANCHING ENZYME"/>
    <property type="match status" value="1"/>
</dbReference>
<dbReference type="CDD" id="cd11322">
    <property type="entry name" value="AmyAc_Glg_BE"/>
    <property type="match status" value="1"/>
</dbReference>
<keyword evidence="8 14" id="KW-0808">Transferase</keyword>
<dbReference type="FunFam" id="3.20.20.80:FF:000003">
    <property type="entry name" value="1,4-alpha-glucan branching enzyme GlgB"/>
    <property type="match status" value="1"/>
</dbReference>
<dbReference type="FunFam" id="2.60.40.10:FF:000169">
    <property type="entry name" value="1,4-alpha-glucan branching enzyme GlgB"/>
    <property type="match status" value="1"/>
</dbReference>
<dbReference type="InterPro" id="IPR012811">
    <property type="entry name" value="TreS_maltokin_C_dom"/>
</dbReference>
<reference evidence="16 17" key="1">
    <citation type="submission" date="2019-08" db="EMBL/GenBank/DDBJ databases">
        <title>Deep-cultivation of Planctomycetes and their phenomic and genomic characterization uncovers novel biology.</title>
        <authorList>
            <person name="Wiegand S."/>
            <person name="Jogler M."/>
            <person name="Boedeker C."/>
            <person name="Pinto D."/>
            <person name="Vollmers J."/>
            <person name="Rivas-Marin E."/>
            <person name="Kohn T."/>
            <person name="Peeters S.H."/>
            <person name="Heuer A."/>
            <person name="Rast P."/>
            <person name="Oberbeckmann S."/>
            <person name="Bunk B."/>
            <person name="Jeske O."/>
            <person name="Meyerdierks A."/>
            <person name="Storesund J.E."/>
            <person name="Kallscheuer N."/>
            <person name="Luecker S."/>
            <person name="Lage O.M."/>
            <person name="Pohl T."/>
            <person name="Merkel B.J."/>
            <person name="Hornburger P."/>
            <person name="Mueller R.-W."/>
            <person name="Bruemmer F."/>
            <person name="Labrenz M."/>
            <person name="Spormann A.M."/>
            <person name="Op den Camp H."/>
            <person name="Overmann J."/>
            <person name="Amann R."/>
            <person name="Jetten M.S.M."/>
            <person name="Mascher T."/>
            <person name="Medema M.H."/>
            <person name="Devos D.P."/>
            <person name="Kaster A.-K."/>
            <person name="Ovreas L."/>
            <person name="Rohde M."/>
            <person name="Galperin M.Y."/>
            <person name="Jogler C."/>
        </authorList>
    </citation>
    <scope>NUCLEOTIDE SEQUENCE [LARGE SCALE GENOMIC DNA]</scope>
    <source>
        <strain evidence="16 17">OJF2</strain>
    </source>
</reference>
<comment type="subunit">
    <text evidence="14">Monomer.</text>
</comment>
<dbReference type="UniPathway" id="UPA00164"/>
<proteinExistence type="inferred from homology"/>
<comment type="similarity">
    <text evidence="4">Belongs to the aminoglycoside phosphotransferase family.</text>
</comment>
<sequence length="1199" mass="133962">MPTMEAPERSLEKDQVRARLERDLPDFLRKQRWFAGKARELDSVRLVDATGAGDLPGSNRLIVVEVRYREGNPDLYFLPVAWAAGDEAARLEREYPVRVISRLDAGPGAGILYDSLADPAACTALLDCIGDSCSHATRGGVIRGEPTSFFDAARGPTDRPLPIIRGSAEQSNSAVLYGDRLLMKVFRRLEPGVNPDLEIGRFLAERKHFPGVPKPAGSLWYERPGAQPILLCLLQELVRNQGTGWDHALHEARLYFEQVDRRPGTPPPAPVEEGSLLDLARTDPPAEVRKFIGPYLAAAATLGRRTAEMHVALAGGPEDAAFAPEPLTRQDLRKIAEGVRDQVRMALGSLKDKLDGLPAPVAEPAGRVLAGAPALLDFLDRLPGMNLSASKIRVHGDYHLGQVLRTGEDFVILDFEGEPAKPLAARLEKQTPVKDVVGLLRSFDYAAFASLFAFARDRPDSFARLVPWAHAWQVWVGAAFLKDYLATASGASFLPADPGQLALLLRTFTLDKALYELLYELNNRPDWVGIPLQGIVALIEQRERARPTAEPDRERVPAGRYPVLRSAISDFDVHLLAEGTHYRSYEKLGAHPAEQDGAAGIAFAVWAPNARAVSIVGDFNGWDPSATPMQPRGRAGLWERFVPGLAPGSLYRYAVTGSGGATVEKADPYGFATEIRPGTASMVCDLSRFSWTDQDWMATRRGRNDLGAPISIYEVHLGSWMRVPEEGGRWLTYREMAPRLADYVFEMGFTHVELMPISEHPFDGSWGYQPTGYFAPTSRFGTPDDFAALVDTLHRRGIGVILDWVPAHFPRDPHGLGEFDGTHLYEPADPLRMVHPDWDTYTFDYGRREVSNFLISNALFWLDRYHIDGLRVDAVASMLYLDYSRRPGQWTPNEFGGRENLDAVQFLRRFNERVHAEYPGVLTIAEESTAWPMVSRPTNVGGLGFDLKWDMGWMHDTLDYMATDPINRKYRHDRLTFRGLYAFSENFVLPLSHDEVVHGKGTLLGKMPGDEWQKFANLRLLFGYQFTQPGKKLLFMGQEFGQAREWNHDISLDWHLQEYPFHKGLQRWVRDLDTTYRGEPALHELDCHPSGFSWVDCSDSEKSIVSLMRRARSSDDLILVVCNFTPVPRHNYRLGVPRAGHWEEILNSDAGLYGGSNQGNIGGAGTVPVYSHGQEQSLTLTLPPLAVIALRWRNPERAR</sequence>
<keyword evidence="9" id="KW-0547">Nucleotide-binding</keyword>
<comment type="similarity">
    <text evidence="5 14">Belongs to the glycosyl hydrolase 13 family. GlgB subfamily.</text>
</comment>
<comment type="function">
    <text evidence="2 14">Catalyzes the formation of the alpha-1,6-glucosidic linkages in glycogen by scission of a 1,4-alpha-linked oligosaccharide from growing alpha-1,4-glucan chains and the subsequent attachment of the oligosaccharide to the alpha-1,6 position.</text>
</comment>
<dbReference type="GO" id="GO:0043169">
    <property type="term" value="F:cation binding"/>
    <property type="evidence" value="ECO:0007669"/>
    <property type="project" value="InterPro"/>
</dbReference>
<dbReference type="Gene3D" id="3.90.1200.10">
    <property type="match status" value="1"/>
</dbReference>
<dbReference type="InterPro" id="IPR013780">
    <property type="entry name" value="Glyco_hydro_b"/>
</dbReference>
<dbReference type="NCBIfam" id="NF008967">
    <property type="entry name" value="PRK12313.1"/>
    <property type="match status" value="1"/>
</dbReference>
<dbReference type="NCBIfam" id="TIGR01515">
    <property type="entry name" value="branching_enzym"/>
    <property type="match status" value="1"/>
</dbReference>
<evidence type="ECO:0000256" key="9">
    <source>
        <dbReference type="ARBA" id="ARBA00022741"/>
    </source>
</evidence>
<dbReference type="NCBIfam" id="NF003811">
    <property type="entry name" value="PRK05402.1"/>
    <property type="match status" value="1"/>
</dbReference>
<dbReference type="GO" id="GO:0003844">
    <property type="term" value="F:1,4-alpha-glucan branching enzyme activity"/>
    <property type="evidence" value="ECO:0007669"/>
    <property type="project" value="UniProtKB-UniRule"/>
</dbReference>
<dbReference type="InterPro" id="IPR044143">
    <property type="entry name" value="GlgB_N_E_set_prok"/>
</dbReference>
<feature type="domain" description="Glycosyl hydrolase family 13 catalytic" evidence="15">
    <location>
        <begin position="714"/>
        <end position="1062"/>
    </location>
</feature>
<dbReference type="InterPro" id="IPR014756">
    <property type="entry name" value="Ig_E-set"/>
</dbReference>
<comment type="pathway">
    <text evidence="3 14">Glycan biosynthesis; glycogen biosynthesis.</text>
</comment>
<evidence type="ECO:0000256" key="2">
    <source>
        <dbReference type="ARBA" id="ARBA00002953"/>
    </source>
</evidence>
<evidence type="ECO:0000256" key="12">
    <source>
        <dbReference type="ARBA" id="ARBA00023277"/>
    </source>
</evidence>
<keyword evidence="10" id="KW-0067">ATP-binding</keyword>
<evidence type="ECO:0000256" key="6">
    <source>
        <dbReference type="ARBA" id="ARBA00022600"/>
    </source>
</evidence>
<dbReference type="GO" id="GO:0005978">
    <property type="term" value="P:glycogen biosynthetic process"/>
    <property type="evidence" value="ECO:0007669"/>
    <property type="project" value="UniProtKB-UniRule"/>
</dbReference>
<evidence type="ECO:0000256" key="8">
    <source>
        <dbReference type="ARBA" id="ARBA00022679"/>
    </source>
</evidence>
<dbReference type="Pfam" id="PF02806">
    <property type="entry name" value="Alpha-amylase_C"/>
    <property type="match status" value="1"/>
</dbReference>
<dbReference type="InterPro" id="IPR011009">
    <property type="entry name" value="Kinase-like_dom_sf"/>
</dbReference>
<dbReference type="Pfam" id="PF02922">
    <property type="entry name" value="CBM_48"/>
    <property type="match status" value="1"/>
</dbReference>
<comment type="catalytic activity">
    <reaction evidence="1 14">
        <text>Transfers a segment of a (1-&gt;4)-alpha-D-glucan chain to a primary hydroxy group in a similar glucan chain.</text>
        <dbReference type="EC" id="2.4.1.18"/>
    </reaction>
</comment>
<dbReference type="Proteomes" id="UP000324233">
    <property type="component" value="Chromosome"/>
</dbReference>
<dbReference type="SMART" id="SM00642">
    <property type="entry name" value="Aamy"/>
    <property type="match status" value="1"/>
</dbReference>
<name>A0A5B9W319_9BACT</name>
<dbReference type="SUPFAM" id="SSF51445">
    <property type="entry name" value="(Trans)glycosidases"/>
    <property type="match status" value="1"/>
</dbReference>
<dbReference type="HAMAP" id="MF_00685">
    <property type="entry name" value="GlgB"/>
    <property type="match status" value="1"/>
</dbReference>
<dbReference type="InterPro" id="IPR006048">
    <property type="entry name" value="A-amylase/branching_C"/>
</dbReference>
<dbReference type="GO" id="GO:0005524">
    <property type="term" value="F:ATP binding"/>
    <property type="evidence" value="ECO:0007669"/>
    <property type="project" value="UniProtKB-KW"/>
</dbReference>
<evidence type="ECO:0000256" key="1">
    <source>
        <dbReference type="ARBA" id="ARBA00000826"/>
    </source>
</evidence>
<dbReference type="Pfam" id="PF18085">
    <property type="entry name" value="Mak_N_cap"/>
    <property type="match status" value="1"/>
</dbReference>
<keyword evidence="11 14" id="KW-0320">Glycogen biosynthesis</keyword>
<dbReference type="RefSeq" id="WP_168221825.1">
    <property type="nucleotide sequence ID" value="NZ_CP042997.1"/>
</dbReference>
<evidence type="ECO:0000256" key="13">
    <source>
        <dbReference type="ARBA" id="ARBA00049067"/>
    </source>
</evidence>
<dbReference type="KEGG" id="agv:OJF2_31880"/>
<evidence type="ECO:0000256" key="14">
    <source>
        <dbReference type="HAMAP-Rule" id="MF_00685"/>
    </source>
</evidence>
<comment type="catalytic activity">
    <reaction evidence="13">
        <text>D-maltose + ATP = alpha-maltose 1-phosphate + ADP + H(+)</text>
        <dbReference type="Rhea" id="RHEA:31915"/>
        <dbReference type="ChEBI" id="CHEBI:15378"/>
        <dbReference type="ChEBI" id="CHEBI:17306"/>
        <dbReference type="ChEBI" id="CHEBI:30616"/>
        <dbReference type="ChEBI" id="CHEBI:63576"/>
        <dbReference type="ChEBI" id="CHEBI:456216"/>
        <dbReference type="EC" id="2.7.1.175"/>
    </reaction>
</comment>
<accession>A0A5B9W319</accession>
<dbReference type="InterPro" id="IPR040999">
    <property type="entry name" value="Mak_N_cap"/>
</dbReference>
<evidence type="ECO:0000256" key="7">
    <source>
        <dbReference type="ARBA" id="ARBA00022676"/>
    </source>
</evidence>
<evidence type="ECO:0000256" key="10">
    <source>
        <dbReference type="ARBA" id="ARBA00022840"/>
    </source>
</evidence>
<evidence type="ECO:0000313" key="16">
    <source>
        <dbReference type="EMBL" id="QEH34647.1"/>
    </source>
</evidence>
<dbReference type="FunFam" id="2.60.40.1180:FF:000002">
    <property type="entry name" value="1,4-alpha-glucan branching enzyme GlgB"/>
    <property type="match status" value="1"/>
</dbReference>
<dbReference type="Gene3D" id="2.60.40.1180">
    <property type="entry name" value="Golgi alpha-mannosidase II"/>
    <property type="match status" value="1"/>
</dbReference>
<keyword evidence="12 14" id="KW-0119">Carbohydrate metabolism</keyword>
<dbReference type="InterPro" id="IPR006047">
    <property type="entry name" value="GH13_cat_dom"/>
</dbReference>
<dbReference type="InterPro" id="IPR013783">
    <property type="entry name" value="Ig-like_fold"/>
</dbReference>
<protein>
    <recommendedName>
        <fullName evidence="14">1,4-alpha-glucan branching enzyme GlgB</fullName>
        <ecNumber evidence="14">2.4.1.18</ecNumber>
    </recommendedName>
    <alternativeName>
        <fullName evidence="14">1,4-alpha-D-glucan:1,4-alpha-D-glucan 6-glucosyl-transferase</fullName>
    </alternativeName>
    <alternativeName>
        <fullName evidence="14">Alpha-(1-&gt;4)-glucan branching enzyme</fullName>
    </alternativeName>
    <alternativeName>
        <fullName evidence="14">Glycogen branching enzyme</fullName>
        <shortName evidence="14">BE</shortName>
    </alternativeName>
</protein>
<dbReference type="SUPFAM" id="SSF56112">
    <property type="entry name" value="Protein kinase-like (PK-like)"/>
    <property type="match status" value="1"/>
</dbReference>
<evidence type="ECO:0000256" key="5">
    <source>
        <dbReference type="ARBA" id="ARBA00009000"/>
    </source>
</evidence>
<organism evidence="16 17">
    <name type="scientific">Aquisphaera giovannonii</name>
    <dbReference type="NCBI Taxonomy" id="406548"/>
    <lineage>
        <taxon>Bacteria</taxon>
        <taxon>Pseudomonadati</taxon>
        <taxon>Planctomycetota</taxon>
        <taxon>Planctomycetia</taxon>
        <taxon>Isosphaerales</taxon>
        <taxon>Isosphaeraceae</taxon>
        <taxon>Aquisphaera</taxon>
    </lineage>
</organism>
<keyword evidence="7 14" id="KW-0328">Glycosyltransferase</keyword>
<keyword evidence="6 14" id="KW-0321">Glycogen metabolism</keyword>
<dbReference type="Pfam" id="PF00128">
    <property type="entry name" value="Alpha-amylase"/>
    <property type="match status" value="1"/>
</dbReference>
<dbReference type="SUPFAM" id="SSF51011">
    <property type="entry name" value="Glycosyl hydrolase domain"/>
    <property type="match status" value="1"/>
</dbReference>
<evidence type="ECO:0000256" key="3">
    <source>
        <dbReference type="ARBA" id="ARBA00004964"/>
    </source>
</evidence>
<dbReference type="AlphaFoldDB" id="A0A5B9W319"/>
<dbReference type="GO" id="GO:0004553">
    <property type="term" value="F:hydrolase activity, hydrolyzing O-glycosyl compounds"/>
    <property type="evidence" value="ECO:0007669"/>
    <property type="project" value="InterPro"/>
</dbReference>
<evidence type="ECO:0000256" key="11">
    <source>
        <dbReference type="ARBA" id="ARBA00023056"/>
    </source>
</evidence>
<dbReference type="EC" id="2.4.1.18" evidence="14"/>
<evidence type="ECO:0000259" key="15">
    <source>
        <dbReference type="SMART" id="SM00642"/>
    </source>
</evidence>
<dbReference type="Gene3D" id="2.60.40.10">
    <property type="entry name" value="Immunoglobulins"/>
    <property type="match status" value="1"/>
</dbReference>
<dbReference type="InterPro" id="IPR006407">
    <property type="entry name" value="GlgB"/>
</dbReference>